<dbReference type="Proteomes" id="UP000292957">
    <property type="component" value="Unassembled WGS sequence"/>
</dbReference>
<organism evidence="1">
    <name type="scientific">Dichomitus squalens</name>
    <dbReference type="NCBI Taxonomy" id="114155"/>
    <lineage>
        <taxon>Eukaryota</taxon>
        <taxon>Fungi</taxon>
        <taxon>Dikarya</taxon>
        <taxon>Basidiomycota</taxon>
        <taxon>Agaricomycotina</taxon>
        <taxon>Agaricomycetes</taxon>
        <taxon>Polyporales</taxon>
        <taxon>Polyporaceae</taxon>
        <taxon>Dichomitus</taxon>
    </lineage>
</organism>
<gene>
    <name evidence="1" type="ORF">BD311DRAFT_684642</name>
</gene>
<name>A0A4Q9N0M5_9APHY</name>
<accession>A0A4Q9N0M5</accession>
<dbReference type="AlphaFoldDB" id="A0A4Q9N0M5"/>
<evidence type="ECO:0000313" key="1">
    <source>
        <dbReference type="EMBL" id="TBU33348.1"/>
    </source>
</evidence>
<protein>
    <recommendedName>
        <fullName evidence="2">F-box domain-containing protein</fullName>
    </recommendedName>
</protein>
<evidence type="ECO:0008006" key="2">
    <source>
        <dbReference type="Google" id="ProtNLM"/>
    </source>
</evidence>
<reference evidence="1" key="1">
    <citation type="submission" date="2019-01" db="EMBL/GenBank/DDBJ databases">
        <title>Draft genome sequences of three monokaryotic isolates of the white-rot basidiomycete fungus Dichomitus squalens.</title>
        <authorList>
            <consortium name="DOE Joint Genome Institute"/>
            <person name="Lopez S.C."/>
            <person name="Andreopoulos B."/>
            <person name="Pangilinan J."/>
            <person name="Lipzen A."/>
            <person name="Riley R."/>
            <person name="Ahrendt S."/>
            <person name="Ng V."/>
            <person name="Barry K."/>
            <person name="Daum C."/>
            <person name="Grigoriev I.V."/>
            <person name="Hilden K.S."/>
            <person name="Makela M.R."/>
            <person name="de Vries R.P."/>
        </authorList>
    </citation>
    <scope>NUCLEOTIDE SEQUENCE [LARGE SCALE GENOMIC DNA]</scope>
    <source>
        <strain evidence="1">OM18370.1</strain>
    </source>
</reference>
<sequence>MNMPWCKLFNISHGEYRHLEGKPHFDEFYETKQSFLVRSLAFPFPLPEIHTVHQDAEKARGPHYRGLLALPDETLVAIISDPDFSLPDMVAISITCKRLFAVSARAIGEARLLAAARWSGCRIACVCETACFSDLPPGMLDDDDRAQVEAMITFIDNNFAYGGVDVVCKVPSPPLWRGAFDYVRRGYGWYNDLQGRDLDMFNLVVSQTFPVDRKDWVLVNLSKLEYVRASALAELCGKPDDLQPFLPNCKVDLGHALLTRICWASEDSPFWFGSAHIPPEVGRGPWAGDRFAINTMDRLGKQKEGQPQWKDVSDAIVRDVKRIFESIFHGETDNVLKMTPLLQEIDWYWYGSDGDDEVAVTGRDALANPY</sequence>
<proteinExistence type="predicted"/>
<dbReference type="OrthoDB" id="2588098at2759"/>
<dbReference type="EMBL" id="ML143391">
    <property type="protein sequence ID" value="TBU33348.1"/>
    <property type="molecule type" value="Genomic_DNA"/>
</dbReference>